<dbReference type="NCBIfam" id="TIGR00765">
    <property type="entry name" value="yihY_not_rbn"/>
    <property type="match status" value="1"/>
</dbReference>
<dbReference type="Pfam" id="PF03631">
    <property type="entry name" value="Virul_fac_BrkB"/>
    <property type="match status" value="1"/>
</dbReference>
<feature type="transmembrane region" description="Helical" evidence="6">
    <location>
        <begin position="199"/>
        <end position="217"/>
    </location>
</feature>
<comment type="subcellular location">
    <subcellularLocation>
        <location evidence="1">Cell membrane</location>
        <topology evidence="1">Multi-pass membrane protein</topology>
    </subcellularLocation>
</comment>
<dbReference type="PIRSF" id="PIRSF035875">
    <property type="entry name" value="RNase_BN"/>
    <property type="match status" value="1"/>
</dbReference>
<dbReference type="PANTHER" id="PTHR30213">
    <property type="entry name" value="INNER MEMBRANE PROTEIN YHJD"/>
    <property type="match status" value="1"/>
</dbReference>
<feature type="transmembrane region" description="Helical" evidence="6">
    <location>
        <begin position="264"/>
        <end position="286"/>
    </location>
</feature>
<feature type="transmembrane region" description="Helical" evidence="6">
    <location>
        <begin position="155"/>
        <end position="179"/>
    </location>
</feature>
<feature type="transmembrane region" description="Helical" evidence="6">
    <location>
        <begin position="229"/>
        <end position="252"/>
    </location>
</feature>
<organism evidence="7">
    <name type="scientific">hydrocarbon metagenome</name>
    <dbReference type="NCBI Taxonomy" id="938273"/>
    <lineage>
        <taxon>unclassified sequences</taxon>
        <taxon>metagenomes</taxon>
        <taxon>ecological metagenomes</taxon>
    </lineage>
</organism>
<dbReference type="GO" id="GO:0005886">
    <property type="term" value="C:plasma membrane"/>
    <property type="evidence" value="ECO:0007669"/>
    <property type="project" value="UniProtKB-SubCell"/>
</dbReference>
<protein>
    <submittedName>
        <fullName evidence="7">Inner membrane protein yihy, formerly thought to be rnase bn</fullName>
    </submittedName>
</protein>
<keyword evidence="4 6" id="KW-1133">Transmembrane helix</keyword>
<name>A0A0W8G0Q3_9ZZZZ</name>
<feature type="transmembrane region" description="Helical" evidence="6">
    <location>
        <begin position="38"/>
        <end position="64"/>
    </location>
</feature>
<gene>
    <name evidence="7" type="ORF">ASZ90_003425</name>
</gene>
<dbReference type="InterPro" id="IPR017039">
    <property type="entry name" value="Virul_fac_BrkB"/>
</dbReference>
<comment type="caution">
    <text evidence="7">The sequence shown here is derived from an EMBL/GenBank/DDBJ whole genome shotgun (WGS) entry which is preliminary data.</text>
</comment>
<feature type="transmembrane region" description="Helical" evidence="6">
    <location>
        <begin position="111"/>
        <end position="135"/>
    </location>
</feature>
<evidence type="ECO:0000256" key="2">
    <source>
        <dbReference type="ARBA" id="ARBA00022475"/>
    </source>
</evidence>
<keyword evidence="3 6" id="KW-0812">Transmembrane</keyword>
<sequence>MNIKHITNYFSLKTLEKIFEEIKYYAIGLYDRMDRHHIFLSGGGIAFSLFASIIPLTLIAFSFLGNLLDNESVEYQLMNLIETIIPYPDYARHLHSVIMSLVPEVIEYKTIAGYIGVIGLFFISSGLFSSLRTILNSIFHFTEDKNILIGKLRDFGMVILLVIFLLLSVVIFPAINILTGLAIESDLLKFFEISSLLEWLFSIGSTLIILLMFYTFYKIIPYAQLGKRVPLVAAISATILWEIARQVFGYYISQIATLNRIYGTYALVVVVAFWIYYSSILFIIGAEIGQLYRERRTEKELLSYEKT</sequence>
<keyword evidence="5 6" id="KW-0472">Membrane</keyword>
<dbReference type="AlphaFoldDB" id="A0A0W8G0Q3"/>
<keyword evidence="2" id="KW-1003">Cell membrane</keyword>
<evidence type="ECO:0000256" key="1">
    <source>
        <dbReference type="ARBA" id="ARBA00004651"/>
    </source>
</evidence>
<evidence type="ECO:0000313" key="7">
    <source>
        <dbReference type="EMBL" id="KUG26727.1"/>
    </source>
</evidence>
<dbReference type="PANTHER" id="PTHR30213:SF0">
    <property type="entry name" value="UPF0761 MEMBRANE PROTEIN YIHY"/>
    <property type="match status" value="1"/>
</dbReference>
<accession>A0A0W8G0Q3</accession>
<evidence type="ECO:0000256" key="3">
    <source>
        <dbReference type="ARBA" id="ARBA00022692"/>
    </source>
</evidence>
<evidence type="ECO:0000256" key="5">
    <source>
        <dbReference type="ARBA" id="ARBA00023136"/>
    </source>
</evidence>
<evidence type="ECO:0000256" key="4">
    <source>
        <dbReference type="ARBA" id="ARBA00022989"/>
    </source>
</evidence>
<dbReference type="EMBL" id="LNQE01000415">
    <property type="protein sequence ID" value="KUG26727.1"/>
    <property type="molecule type" value="Genomic_DNA"/>
</dbReference>
<evidence type="ECO:0000256" key="6">
    <source>
        <dbReference type="SAM" id="Phobius"/>
    </source>
</evidence>
<proteinExistence type="predicted"/>
<reference evidence="7" key="1">
    <citation type="journal article" date="2015" name="Proc. Natl. Acad. Sci. U.S.A.">
        <title>Networks of energetic and metabolic interactions define dynamics in microbial communities.</title>
        <authorList>
            <person name="Embree M."/>
            <person name="Liu J.K."/>
            <person name="Al-Bassam M.M."/>
            <person name="Zengler K."/>
        </authorList>
    </citation>
    <scope>NUCLEOTIDE SEQUENCE</scope>
</reference>